<dbReference type="EMBL" id="JAEQMG010000145">
    <property type="protein sequence ID" value="MBK6089646.1"/>
    <property type="molecule type" value="Genomic_DNA"/>
</dbReference>
<gene>
    <name evidence="1" type="ORF">JKK62_13520</name>
</gene>
<accession>A0A934WTK9</accession>
<organism evidence="1 2">
    <name type="scientific">Ruminococcus difficilis</name>
    <dbReference type="NCBI Taxonomy" id="2763069"/>
    <lineage>
        <taxon>Bacteria</taxon>
        <taxon>Bacillati</taxon>
        <taxon>Bacillota</taxon>
        <taxon>Clostridia</taxon>
        <taxon>Eubacteriales</taxon>
        <taxon>Oscillospiraceae</taxon>
        <taxon>Ruminococcus</taxon>
    </lineage>
</organism>
<keyword evidence="2" id="KW-1185">Reference proteome</keyword>
<protein>
    <recommendedName>
        <fullName evidence="3">DUF1492 domain-containing protein</fullName>
    </recommendedName>
</protein>
<evidence type="ECO:0000313" key="2">
    <source>
        <dbReference type="Proteomes" id="UP000633365"/>
    </source>
</evidence>
<dbReference type="AlphaFoldDB" id="A0A934WTK9"/>
<evidence type="ECO:0008006" key="3">
    <source>
        <dbReference type="Google" id="ProtNLM"/>
    </source>
</evidence>
<name>A0A934WTK9_9FIRM</name>
<dbReference type="Proteomes" id="UP000633365">
    <property type="component" value="Unassembled WGS sequence"/>
</dbReference>
<dbReference type="RefSeq" id="WP_201428351.1">
    <property type="nucleotide sequence ID" value="NZ_JAEQMG010000145.1"/>
</dbReference>
<proteinExistence type="predicted"/>
<reference evidence="1" key="1">
    <citation type="submission" date="2021-01" db="EMBL/GenBank/DDBJ databases">
        <title>Genome public.</title>
        <authorList>
            <person name="Liu C."/>
            <person name="Sun Q."/>
        </authorList>
    </citation>
    <scope>NUCLEOTIDE SEQUENCE</scope>
    <source>
        <strain evidence="1">M6</strain>
    </source>
</reference>
<comment type="caution">
    <text evidence="1">The sequence shown here is derived from an EMBL/GenBank/DDBJ whole genome shotgun (WGS) entry which is preliminary data.</text>
</comment>
<sequence length="121" mass="14106">MNIREIKENDRKIAALSRKLERLKADALNVTPALTGMPGSGQMSDKIGSCIAEIDETEQELKRLIALRDESLRRLSKDIDEENCIYLFLVRRYSWRRIAQITDGRLDTVASIKKRCYKYEW</sequence>
<evidence type="ECO:0000313" key="1">
    <source>
        <dbReference type="EMBL" id="MBK6089646.1"/>
    </source>
</evidence>